<dbReference type="OrthoDB" id="9765786at2"/>
<proteinExistence type="predicted"/>
<dbReference type="AlphaFoldDB" id="A0A7M3MBY3"/>
<reference evidence="3 4" key="1">
    <citation type="submission" date="2018-06" db="EMBL/GenBank/DDBJ databases">
        <title>Complete genome of Desulfovibrio indonesiensis P37SLT.</title>
        <authorList>
            <person name="Crispim J.S."/>
            <person name="Vidigal P.M.P."/>
            <person name="Silva L.C.F."/>
            <person name="Laguardia C.N."/>
            <person name="Araujo L.C."/>
            <person name="Dias R.S."/>
            <person name="Sousa M.P."/>
            <person name="Paula S.O."/>
            <person name="Silva C."/>
        </authorList>
    </citation>
    <scope>NUCLEOTIDE SEQUENCE [LARGE SCALE GENOMIC DNA]</scope>
    <source>
        <strain evidence="3 4">P37SLT</strain>
    </source>
</reference>
<dbReference type="GO" id="GO:0004222">
    <property type="term" value="F:metalloendopeptidase activity"/>
    <property type="evidence" value="ECO:0007669"/>
    <property type="project" value="TreeGrafter"/>
</dbReference>
<dbReference type="Pfam" id="PF01551">
    <property type="entry name" value="Peptidase_M23"/>
    <property type="match status" value="1"/>
</dbReference>
<dbReference type="InterPro" id="IPR011055">
    <property type="entry name" value="Dup_hybrid_motif"/>
</dbReference>
<accession>A0A7M3MBY3</accession>
<evidence type="ECO:0000259" key="2">
    <source>
        <dbReference type="Pfam" id="PF01551"/>
    </source>
</evidence>
<dbReference type="Gene3D" id="2.70.70.10">
    <property type="entry name" value="Glucose Permease (Domain IIA)"/>
    <property type="match status" value="1"/>
</dbReference>
<evidence type="ECO:0000313" key="4">
    <source>
        <dbReference type="Proteomes" id="UP000448292"/>
    </source>
</evidence>
<evidence type="ECO:0000313" key="3">
    <source>
        <dbReference type="EMBL" id="TVM15818.1"/>
    </source>
</evidence>
<keyword evidence="1" id="KW-0732">Signal</keyword>
<dbReference type="RefSeq" id="WP_144303861.1">
    <property type="nucleotide sequence ID" value="NZ_QMIE01000014.1"/>
</dbReference>
<dbReference type="InterPro" id="IPR050570">
    <property type="entry name" value="Cell_wall_metabolism_enzyme"/>
</dbReference>
<dbReference type="PANTHER" id="PTHR21666">
    <property type="entry name" value="PEPTIDASE-RELATED"/>
    <property type="match status" value="1"/>
</dbReference>
<dbReference type="SUPFAM" id="SSF51261">
    <property type="entry name" value="Duplicated hybrid motif"/>
    <property type="match status" value="1"/>
</dbReference>
<dbReference type="InterPro" id="IPR016047">
    <property type="entry name" value="M23ase_b-sheet_dom"/>
</dbReference>
<protein>
    <submittedName>
        <fullName evidence="3">M23 family peptidase</fullName>
    </submittedName>
</protein>
<organism evidence="3 4">
    <name type="scientific">Oceanidesulfovibrio indonesiensis</name>
    <dbReference type="NCBI Taxonomy" id="54767"/>
    <lineage>
        <taxon>Bacteria</taxon>
        <taxon>Pseudomonadati</taxon>
        <taxon>Thermodesulfobacteriota</taxon>
        <taxon>Desulfovibrionia</taxon>
        <taxon>Desulfovibrionales</taxon>
        <taxon>Desulfovibrionaceae</taxon>
        <taxon>Oceanidesulfovibrio</taxon>
    </lineage>
</organism>
<name>A0A7M3MBY3_9BACT</name>
<dbReference type="PANTHER" id="PTHR21666:SF289">
    <property type="entry name" value="L-ALA--D-GLU ENDOPEPTIDASE"/>
    <property type="match status" value="1"/>
</dbReference>
<keyword evidence="4" id="KW-1185">Reference proteome</keyword>
<dbReference type="EMBL" id="QMIE01000014">
    <property type="protein sequence ID" value="TVM15818.1"/>
    <property type="molecule type" value="Genomic_DNA"/>
</dbReference>
<feature type="domain" description="M23ase beta-sheet core" evidence="2">
    <location>
        <begin position="325"/>
        <end position="419"/>
    </location>
</feature>
<comment type="caution">
    <text evidence="3">The sequence shown here is derived from an EMBL/GenBank/DDBJ whole genome shotgun (WGS) entry which is preliminary data.</text>
</comment>
<sequence>MASSGRIRLFPLVLLLLVLAAGVGGYMLFWDRTAPVAELAPLTVYVSKNMEFTAKAEDTKSGVRSMAVRVTAGGESWDIASQVFPSKPQSAELPFSLEALPLTDGEIEIEVTAVDGSYAGFGAGNTVVISRSHTLDTQPPRIGITSGAMNVTRGGSGAVSFSLNEEPALVGVRAGDYFFPAYKQENGNWSCIFGFPYTMDTADYKPLLIATDPAGNESVVTLGVNARARQFKEDTINLPQSFLDNKMPEFAQDFPDKSGNLEIFLAVNSEMRTANRASLIEIGQKKTSPTPLWKGDFLRMPGATMAGFAERRSYIYEGQTVDEQTHLGVDIASTQRADVPSANNGIVIYTGNMGIYGNCVIVDHGLGLMTLYAHLSEIGVDTNAEVARGQILGKTGVTGLAGGDHLHFGVLVSGLPVTPIEWWDAHWIRNNVGDRLPGVME</sequence>
<evidence type="ECO:0000256" key="1">
    <source>
        <dbReference type="ARBA" id="ARBA00022729"/>
    </source>
</evidence>
<dbReference type="Proteomes" id="UP000448292">
    <property type="component" value="Unassembled WGS sequence"/>
</dbReference>
<dbReference type="CDD" id="cd12797">
    <property type="entry name" value="M23_peptidase"/>
    <property type="match status" value="1"/>
</dbReference>
<gene>
    <name evidence="3" type="ORF">DPQ33_14030</name>
</gene>